<dbReference type="InterPro" id="IPR035976">
    <property type="entry name" value="Sushi/SCR/CCP_sf"/>
</dbReference>
<dbReference type="PANTHER" id="PTHR24260">
    <property type="match status" value="1"/>
</dbReference>
<dbReference type="SMART" id="SM00020">
    <property type="entry name" value="Tryp_SPc"/>
    <property type="match status" value="1"/>
</dbReference>
<dbReference type="InterPro" id="IPR043504">
    <property type="entry name" value="Peptidase_S1_PA_chymotrypsin"/>
</dbReference>
<keyword evidence="5" id="KW-0645">Protease</keyword>
<dbReference type="STRING" id="151549.A0A4C1UXB3"/>
<name>A0A4C1UXB3_EUMVA</name>
<gene>
    <name evidence="5" type="primary">modSP</name>
    <name evidence="5" type="ORF">EVAR_76191_1</name>
</gene>
<organism evidence="5 6">
    <name type="scientific">Eumeta variegata</name>
    <name type="common">Bagworm moth</name>
    <name type="synonym">Eumeta japonica</name>
    <dbReference type="NCBI Taxonomy" id="151549"/>
    <lineage>
        <taxon>Eukaryota</taxon>
        <taxon>Metazoa</taxon>
        <taxon>Ecdysozoa</taxon>
        <taxon>Arthropoda</taxon>
        <taxon>Hexapoda</taxon>
        <taxon>Insecta</taxon>
        <taxon>Pterygota</taxon>
        <taxon>Neoptera</taxon>
        <taxon>Endopterygota</taxon>
        <taxon>Lepidoptera</taxon>
        <taxon>Glossata</taxon>
        <taxon>Ditrysia</taxon>
        <taxon>Tineoidea</taxon>
        <taxon>Psychidae</taxon>
        <taxon>Oiketicinae</taxon>
        <taxon>Eumeta</taxon>
    </lineage>
</organism>
<dbReference type="SUPFAM" id="SSF57535">
    <property type="entry name" value="Complement control module/SCR domain"/>
    <property type="match status" value="1"/>
</dbReference>
<dbReference type="EMBL" id="BGZK01000235">
    <property type="protein sequence ID" value="GBP30646.1"/>
    <property type="molecule type" value="Genomic_DNA"/>
</dbReference>
<dbReference type="InterPro" id="IPR001254">
    <property type="entry name" value="Trypsin_dom"/>
</dbReference>
<feature type="domain" description="Peptidase S1" evidence="3">
    <location>
        <begin position="164"/>
        <end position="433"/>
    </location>
</feature>
<dbReference type="AlphaFoldDB" id="A0A4C1UXB3"/>
<dbReference type="Proteomes" id="UP000299102">
    <property type="component" value="Unassembled WGS sequence"/>
</dbReference>
<dbReference type="Gene3D" id="2.10.70.10">
    <property type="entry name" value="Complement Module, domain 1"/>
    <property type="match status" value="1"/>
</dbReference>
<proteinExistence type="predicted"/>
<keyword evidence="5" id="KW-0378">Hydrolase</keyword>
<dbReference type="CDD" id="cd00033">
    <property type="entry name" value="CCP"/>
    <property type="match status" value="1"/>
</dbReference>
<evidence type="ECO:0000259" key="4">
    <source>
        <dbReference type="PROSITE" id="PS50923"/>
    </source>
</evidence>
<dbReference type="OrthoDB" id="2019384at2759"/>
<evidence type="ECO:0000256" key="1">
    <source>
        <dbReference type="ARBA" id="ARBA00023157"/>
    </source>
</evidence>
<dbReference type="InterPro" id="IPR009003">
    <property type="entry name" value="Peptidase_S1_PA"/>
</dbReference>
<dbReference type="GO" id="GO:0004252">
    <property type="term" value="F:serine-type endopeptidase activity"/>
    <property type="evidence" value="ECO:0007669"/>
    <property type="project" value="InterPro"/>
</dbReference>
<evidence type="ECO:0000313" key="6">
    <source>
        <dbReference type="Proteomes" id="UP000299102"/>
    </source>
</evidence>
<keyword evidence="1" id="KW-1015">Disulfide bond</keyword>
<evidence type="ECO:0000313" key="5">
    <source>
        <dbReference type="EMBL" id="GBP30646.1"/>
    </source>
</evidence>
<reference evidence="5 6" key="1">
    <citation type="journal article" date="2019" name="Commun. Biol.">
        <title>The bagworm genome reveals a unique fibroin gene that provides high tensile strength.</title>
        <authorList>
            <person name="Kono N."/>
            <person name="Nakamura H."/>
            <person name="Ohtoshi R."/>
            <person name="Tomita M."/>
            <person name="Numata K."/>
            <person name="Arakawa K."/>
        </authorList>
    </citation>
    <scope>NUCLEOTIDE SEQUENCE [LARGE SCALE GENOMIC DNA]</scope>
</reference>
<dbReference type="InterPro" id="IPR051333">
    <property type="entry name" value="CLIP_Serine_Protease"/>
</dbReference>
<dbReference type="PANTHER" id="PTHR24260:SF136">
    <property type="entry name" value="GH08193P-RELATED"/>
    <property type="match status" value="1"/>
</dbReference>
<protein>
    <submittedName>
        <fullName evidence="5">Modular serine protease</fullName>
    </submittedName>
</protein>
<dbReference type="GO" id="GO:0006508">
    <property type="term" value="P:proteolysis"/>
    <property type="evidence" value="ECO:0007669"/>
    <property type="project" value="UniProtKB-KW"/>
</dbReference>
<accession>A0A4C1UXB3</accession>
<sequence>MRLPGNSWRRHSLAITQNVPDICELPVYPDHGEYEVVEQTHAGPGNNYTYLELFYWCDIGYGIAGFESIKCSHGVWSEELPTCIDGCRLDYNADVSYLCKQLSSVEFSTNCQSYEPNGAEVLPVCDTPYYRSSKDLPPMKCVDGNWNYTPACLPECGIKLSNTMITGDMINTVHDEEGWNGRSGELPWHVAIYNRNYQPYKQSMQRLYYFCRSSDNSGALLLEHGEGLAPSSQFAVAAGKMYQPWSAPSDSRAQRRDVNDIVISKRFRGAQIKFQDDIAIVYVSKPFIFNRNVWPVCVDFDLKLDGTYLIVDNLGKVAGWGLYGENGKMSPELQFVELPYVEIDRCIANASPDFRAYITSDRICAGYTNDQALCKGNSGGGLVFAISEGQLQRHYLRGVASTAPNNDELCKTHATPTFTHILAYKHFIRDHLKFISL</sequence>
<evidence type="ECO:0000256" key="2">
    <source>
        <dbReference type="PROSITE-ProRule" id="PRU00302"/>
    </source>
</evidence>
<keyword evidence="2" id="KW-0768">Sushi</keyword>
<comment type="caution">
    <text evidence="5">The sequence shown here is derived from an EMBL/GenBank/DDBJ whole genome shotgun (WGS) entry which is preliminary data.</text>
</comment>
<feature type="domain" description="Sushi" evidence="4">
    <location>
        <begin position="21"/>
        <end position="85"/>
    </location>
</feature>
<evidence type="ECO:0000259" key="3">
    <source>
        <dbReference type="PROSITE" id="PS50240"/>
    </source>
</evidence>
<dbReference type="InterPro" id="IPR000436">
    <property type="entry name" value="Sushi_SCR_CCP_dom"/>
</dbReference>
<dbReference type="SUPFAM" id="SSF50494">
    <property type="entry name" value="Trypsin-like serine proteases"/>
    <property type="match status" value="1"/>
</dbReference>
<dbReference type="Pfam" id="PF00089">
    <property type="entry name" value="Trypsin"/>
    <property type="match status" value="1"/>
</dbReference>
<keyword evidence="6" id="KW-1185">Reference proteome</keyword>
<dbReference type="Gene3D" id="2.40.10.10">
    <property type="entry name" value="Trypsin-like serine proteases"/>
    <property type="match status" value="1"/>
</dbReference>
<dbReference type="PROSITE" id="PS50240">
    <property type="entry name" value="TRYPSIN_DOM"/>
    <property type="match status" value="1"/>
</dbReference>
<comment type="caution">
    <text evidence="2">Lacks conserved residue(s) required for the propagation of feature annotation.</text>
</comment>
<dbReference type="PROSITE" id="PS50923">
    <property type="entry name" value="SUSHI"/>
    <property type="match status" value="1"/>
</dbReference>